<dbReference type="EMBL" id="JAQIFT010000014">
    <property type="protein sequence ID" value="MDA3730529.1"/>
    <property type="molecule type" value="Genomic_DNA"/>
</dbReference>
<evidence type="ECO:0000256" key="1">
    <source>
        <dbReference type="ARBA" id="ARBA00004141"/>
    </source>
</evidence>
<feature type="transmembrane region" description="Helical" evidence="5">
    <location>
        <begin position="18"/>
        <end position="37"/>
    </location>
</feature>
<evidence type="ECO:0000313" key="7">
    <source>
        <dbReference type="EMBL" id="MDA3730529.1"/>
    </source>
</evidence>
<organism evidence="7 8">
    <name type="scientific">Holtiella tumoricola</name>
    <dbReference type="NCBI Taxonomy" id="3018743"/>
    <lineage>
        <taxon>Bacteria</taxon>
        <taxon>Bacillati</taxon>
        <taxon>Bacillota</taxon>
        <taxon>Clostridia</taxon>
        <taxon>Lachnospirales</taxon>
        <taxon>Cellulosilyticaceae</taxon>
        <taxon>Holtiella</taxon>
    </lineage>
</organism>
<protein>
    <submittedName>
        <fullName evidence="7">ABC transporter permease</fullName>
    </submittedName>
</protein>
<feature type="domain" description="ABC-2 type transporter transmembrane" evidence="6">
    <location>
        <begin position="154"/>
        <end position="304"/>
    </location>
</feature>
<keyword evidence="4 5" id="KW-0472">Membrane</keyword>
<dbReference type="Pfam" id="PF01061">
    <property type="entry name" value="ABC2_membrane"/>
    <property type="match status" value="1"/>
</dbReference>
<proteinExistence type="predicted"/>
<feature type="transmembrane region" description="Helical" evidence="5">
    <location>
        <begin position="237"/>
        <end position="259"/>
    </location>
</feature>
<evidence type="ECO:0000256" key="4">
    <source>
        <dbReference type="ARBA" id="ARBA00023136"/>
    </source>
</evidence>
<dbReference type="Proteomes" id="UP001169242">
    <property type="component" value="Unassembled WGS sequence"/>
</dbReference>
<sequence length="346" mass="38902">MTIWLNILRRKLKDYKTLLLMSIFPIMLTIIFVKMFTVTNNVDGTITLSVHVQQQEAALTRAVSSFMEQLSHEESIQLELVQEEEAALVIQIDEAMQVISVVNQSGDMIEESTLISILEQFASRYGLQVKMQVLQEEAIVIEETIIQGKGTSDFFTPLVVTMLVFGIMLGGSFGINQIFYMKQAVGWRALTAPISSYKLFIMEYTTSSFIIWIMGIVTAVCYQIIFNVNFFKVPTITILILLIASLLTTLLGMTIGLYVREKDMGENILSIIITFSAILSGKLMPMFELGKITNLSPIKPLVEQLEDIIQTGQLMNRGSFIGYIVIIFVILLGIVVLKLRRGEESL</sequence>
<feature type="transmembrane region" description="Helical" evidence="5">
    <location>
        <begin position="320"/>
        <end position="339"/>
    </location>
</feature>
<reference evidence="7" key="1">
    <citation type="journal article" date="2023" name="Int. J. Syst. Evol. Microbiol.">
        <title>&lt;i&gt;Holtiella tumoricola&lt;/i&gt; gen. nov. sp. nov., isolated from a human clinical sample.</title>
        <authorList>
            <person name="Allen-Vercoe E."/>
            <person name="Daigneault M.C."/>
            <person name="Vancuren S.J."/>
            <person name="Cochrane K."/>
            <person name="O'Neal L.L."/>
            <person name="Sankaranarayanan K."/>
            <person name="Lawson P.A."/>
        </authorList>
    </citation>
    <scope>NUCLEOTIDE SEQUENCE</scope>
    <source>
        <strain evidence="7">CC70A</strain>
    </source>
</reference>
<dbReference type="GO" id="GO:0016020">
    <property type="term" value="C:membrane"/>
    <property type="evidence" value="ECO:0007669"/>
    <property type="project" value="UniProtKB-SubCell"/>
</dbReference>
<keyword evidence="3 5" id="KW-1133">Transmembrane helix</keyword>
<dbReference type="GO" id="GO:0140359">
    <property type="term" value="F:ABC-type transporter activity"/>
    <property type="evidence" value="ECO:0007669"/>
    <property type="project" value="InterPro"/>
</dbReference>
<comment type="subcellular location">
    <subcellularLocation>
        <location evidence="1">Membrane</location>
        <topology evidence="1">Multi-pass membrane protein</topology>
    </subcellularLocation>
</comment>
<dbReference type="RefSeq" id="WP_271011140.1">
    <property type="nucleotide sequence ID" value="NZ_JAQIFT010000014.1"/>
</dbReference>
<evidence type="ECO:0000256" key="3">
    <source>
        <dbReference type="ARBA" id="ARBA00022989"/>
    </source>
</evidence>
<dbReference type="PANTHER" id="PTHR43027:SF1">
    <property type="entry name" value="DOXORUBICIN RESISTANCE ABC TRANSPORTER PERMEASE PROTEIN DRRC-RELATED"/>
    <property type="match status" value="1"/>
</dbReference>
<dbReference type="InterPro" id="IPR052902">
    <property type="entry name" value="ABC-2_transporter"/>
</dbReference>
<evidence type="ECO:0000256" key="2">
    <source>
        <dbReference type="ARBA" id="ARBA00022692"/>
    </source>
</evidence>
<evidence type="ECO:0000259" key="6">
    <source>
        <dbReference type="Pfam" id="PF01061"/>
    </source>
</evidence>
<keyword evidence="2 5" id="KW-0812">Transmembrane</keyword>
<name>A0AA42DKA6_9FIRM</name>
<gene>
    <name evidence="7" type="ORF">PBV87_03280</name>
</gene>
<dbReference type="InterPro" id="IPR013525">
    <property type="entry name" value="ABC2_TM"/>
</dbReference>
<comment type="caution">
    <text evidence="7">The sequence shown here is derived from an EMBL/GenBank/DDBJ whole genome shotgun (WGS) entry which is preliminary data.</text>
</comment>
<feature type="transmembrane region" description="Helical" evidence="5">
    <location>
        <begin position="201"/>
        <end position="225"/>
    </location>
</feature>
<accession>A0AA42DKA6</accession>
<evidence type="ECO:0000256" key="5">
    <source>
        <dbReference type="SAM" id="Phobius"/>
    </source>
</evidence>
<evidence type="ECO:0000313" key="8">
    <source>
        <dbReference type="Proteomes" id="UP001169242"/>
    </source>
</evidence>
<dbReference type="AlphaFoldDB" id="A0AA42DKA6"/>
<feature type="transmembrane region" description="Helical" evidence="5">
    <location>
        <begin position="268"/>
        <end position="287"/>
    </location>
</feature>
<dbReference type="PANTHER" id="PTHR43027">
    <property type="entry name" value="DOXORUBICIN RESISTANCE ABC TRANSPORTER PERMEASE PROTEIN DRRC-RELATED"/>
    <property type="match status" value="1"/>
</dbReference>
<feature type="transmembrane region" description="Helical" evidence="5">
    <location>
        <begin position="158"/>
        <end position="180"/>
    </location>
</feature>
<keyword evidence="8" id="KW-1185">Reference proteome</keyword>